<feature type="region of interest" description="Disordered" evidence="1">
    <location>
        <begin position="442"/>
        <end position="464"/>
    </location>
</feature>
<feature type="region of interest" description="Disordered" evidence="1">
    <location>
        <begin position="537"/>
        <end position="562"/>
    </location>
</feature>
<evidence type="ECO:0000313" key="2">
    <source>
        <dbReference type="EMBL" id="KAL2074749.1"/>
    </source>
</evidence>
<proteinExistence type="predicted"/>
<feature type="compositionally biased region" description="Low complexity" evidence="1">
    <location>
        <begin position="448"/>
        <end position="464"/>
    </location>
</feature>
<sequence length="1169" mass="128148">MPHSEHSREKVPPPNAKYVPLGPEKAKTREELLDEETAHAALQALAESRATLYSGCQLSLSRWAPQNIARFEAAVPKPVKNFHGASGFSRNAAKSGVKIALPAAPVRNAAVLNTPPTTPKSNLNARAPIWVSGGSQGPVLSTVTDFTPNPNHSEHRTIASSVSPVAIRGKSIFTTVVPSQSFLPQIAADHVQSLITDTQLQSIQSATLPAAGNLSGAGSTTYIPPHLWGKAAFKASPTPNSAPTSAAQKEAYVPPHLWGKAPPKSSPSLSSAPALPPVQKADCIPPHLRRAPQMVPAQVVATSNVQPVLPSPQSIPPHLRHLQKSASIPPHLRGPPAQFVSSPNQAIHQNAPPQLRSTSLQNSSSFEATTLSHNNTPSAKGIETVMAPSFAPPVRPLDPEQDAFLKWLNGKNAAKKVATVEKTTEKTTEKIAEKIIVKTEKASNPVRSPQVSPSSKSITSKVSQISPMQHINDTDPFLEYMKVKKVTKHYGVPPKKTSPTDGWKRPRTAFDNPKWKLNDDTVNNFEAYIRGSSHPSAAHLTAQNTPPTIQNNIPTAQNNPPTAQNNTVYGSASVRAAKVEAAQVTAPNSHTYYQKPTFVGVQKLGQNKQVVNGPAQVSNTIKPAEVVVKVEKAVHGPAQKQPIHVPATTQIQPSQWQVNQPVEVAVKSENTGPSKVVQKQPVHAPATFQTQQSQWNIMPSMKSVAAMISADVNNIQPDNPSNAPPLTENALVLQTGFKTVNENNITEDGISSTGLGDVSSGYAQDPRHTQGNATVEQLADWDGTWAPAPVNWETERTLFDAAFVPEYIKEWQRTIPLDGSAMIDITSEKFSSLKPPYSYPIANTIFLDQVDQGEDTVPDNAENTQDQELKRRWQTAAIEANNYLVAFEKKQQQEKRALKASNMRFHEIAEQEPEKNPFAPAIDIYLRPAEEKDAADVVAIYNWYISNTDIPEDQTPIGIEDGKWLIKQAKDDKMPFLVAVKGRQPASVDAQGRPSPSNKIIMPVVESVIGFCFPERFNYGFSASWKGRSRATVTLQLYVHHEHTRKGVGRNLLDRLIHCLTPGYAYRNAASWINPSHDKLYETEGAGMFHQLLFQIPVEAKHDPNIEWLTKFLFKFLFKESTFKERDPTHPKRLRSVARSSIKGRTAHFLNLAVFQYEARQEGEFDPYM</sequence>
<dbReference type="SUPFAM" id="SSF55729">
    <property type="entry name" value="Acyl-CoA N-acyltransferases (Nat)"/>
    <property type="match status" value="1"/>
</dbReference>
<evidence type="ECO:0000313" key="3">
    <source>
        <dbReference type="Proteomes" id="UP001595075"/>
    </source>
</evidence>
<feature type="region of interest" description="Disordered" evidence="1">
    <location>
        <begin position="326"/>
        <end position="378"/>
    </location>
</feature>
<dbReference type="EMBL" id="JAZHXI010000002">
    <property type="protein sequence ID" value="KAL2074749.1"/>
    <property type="molecule type" value="Genomic_DNA"/>
</dbReference>
<keyword evidence="3" id="KW-1185">Reference proteome</keyword>
<dbReference type="InterPro" id="IPR016181">
    <property type="entry name" value="Acyl_CoA_acyltransferase"/>
</dbReference>
<reference evidence="2 3" key="1">
    <citation type="journal article" date="2024" name="Commun. Biol.">
        <title>Comparative genomic analysis of thermophilic fungi reveals convergent evolutionary adaptations and gene losses.</title>
        <authorList>
            <person name="Steindorff A.S."/>
            <person name="Aguilar-Pontes M.V."/>
            <person name="Robinson A.J."/>
            <person name="Andreopoulos B."/>
            <person name="LaButti K."/>
            <person name="Kuo A."/>
            <person name="Mondo S."/>
            <person name="Riley R."/>
            <person name="Otillar R."/>
            <person name="Haridas S."/>
            <person name="Lipzen A."/>
            <person name="Grimwood J."/>
            <person name="Schmutz J."/>
            <person name="Clum A."/>
            <person name="Reid I.D."/>
            <person name="Moisan M.C."/>
            <person name="Butler G."/>
            <person name="Nguyen T.T.M."/>
            <person name="Dewar K."/>
            <person name="Conant G."/>
            <person name="Drula E."/>
            <person name="Henrissat B."/>
            <person name="Hansel C."/>
            <person name="Singer S."/>
            <person name="Hutchinson M.I."/>
            <person name="de Vries R.P."/>
            <person name="Natvig D.O."/>
            <person name="Powell A.J."/>
            <person name="Tsang A."/>
            <person name="Grigoriev I.V."/>
        </authorList>
    </citation>
    <scope>NUCLEOTIDE SEQUENCE [LARGE SCALE GENOMIC DNA]</scope>
    <source>
        <strain evidence="2 3">CBS 494.80</strain>
    </source>
</reference>
<comment type="caution">
    <text evidence="2">The sequence shown here is derived from an EMBL/GenBank/DDBJ whole genome shotgun (WGS) entry which is preliminary data.</text>
</comment>
<feature type="compositionally biased region" description="Polar residues" evidence="1">
    <location>
        <begin position="541"/>
        <end position="562"/>
    </location>
</feature>
<dbReference type="Proteomes" id="UP001595075">
    <property type="component" value="Unassembled WGS sequence"/>
</dbReference>
<evidence type="ECO:0000256" key="1">
    <source>
        <dbReference type="SAM" id="MobiDB-lite"/>
    </source>
</evidence>
<accession>A0ABR4D091</accession>
<gene>
    <name evidence="2" type="ORF">VTL71DRAFT_8528</name>
</gene>
<evidence type="ECO:0008006" key="4">
    <source>
        <dbReference type="Google" id="ProtNLM"/>
    </source>
</evidence>
<protein>
    <recommendedName>
        <fullName evidence="4">N-acetyltransferase domain-containing protein</fullName>
    </recommendedName>
</protein>
<feature type="compositionally biased region" description="Basic and acidic residues" evidence="1">
    <location>
        <begin position="1"/>
        <end position="11"/>
    </location>
</feature>
<dbReference type="Gene3D" id="3.40.630.30">
    <property type="match status" value="1"/>
</dbReference>
<feature type="region of interest" description="Disordered" evidence="1">
    <location>
        <begin position="1"/>
        <end position="25"/>
    </location>
</feature>
<name>A0ABR4D091_9HELO</name>
<feature type="region of interest" description="Disordered" evidence="1">
    <location>
        <begin position="255"/>
        <end position="284"/>
    </location>
</feature>
<feature type="compositionally biased region" description="Low complexity" evidence="1">
    <location>
        <begin position="260"/>
        <end position="273"/>
    </location>
</feature>
<feature type="compositionally biased region" description="Polar residues" evidence="1">
    <location>
        <begin position="339"/>
        <end position="378"/>
    </location>
</feature>
<organism evidence="2 3">
    <name type="scientific">Oculimacula yallundae</name>
    <dbReference type="NCBI Taxonomy" id="86028"/>
    <lineage>
        <taxon>Eukaryota</taxon>
        <taxon>Fungi</taxon>
        <taxon>Dikarya</taxon>
        <taxon>Ascomycota</taxon>
        <taxon>Pezizomycotina</taxon>
        <taxon>Leotiomycetes</taxon>
        <taxon>Helotiales</taxon>
        <taxon>Ploettnerulaceae</taxon>
        <taxon>Oculimacula</taxon>
    </lineage>
</organism>